<proteinExistence type="predicted"/>
<dbReference type="Proteomes" id="UP000232875">
    <property type="component" value="Unassembled WGS sequence"/>
</dbReference>
<evidence type="ECO:0000313" key="3">
    <source>
        <dbReference type="Proteomes" id="UP000232875"/>
    </source>
</evidence>
<dbReference type="PANTHER" id="PTHR47992">
    <property type="entry name" value="PROTEIN PHOSPHATASE"/>
    <property type="match status" value="1"/>
</dbReference>
<dbReference type="Gene3D" id="3.60.40.10">
    <property type="entry name" value="PPM-type phosphatase domain"/>
    <property type="match status" value="1"/>
</dbReference>
<dbReference type="STRING" id="2020962.A0A2N1JF27"/>
<dbReference type="InterPro" id="IPR001932">
    <property type="entry name" value="PPM-type_phosphatase-like_dom"/>
</dbReference>
<dbReference type="AlphaFoldDB" id="A0A2N1JF27"/>
<gene>
    <name evidence="2" type="ORF">MVES_000764</name>
</gene>
<name>A0A2N1JF27_9BASI</name>
<sequence>MYEDQRSTVLAVDNLNGAQVLGRTLRVDHVNSYKQERTRDAEGNLVEPEEETFNCAPPETIVDDEADEDNIDLSDPMAAYFADENKRRRSEKKRGVHARIPLRQGVNYGYIQSRGERAGQEDAMSVACVMLPCDQLRENIKHASREETSSRAPWAGWSCEEAGGADIGAQVAWFACFDGHGGGAVSKLLSEKLHRVFEQVSPDMATDTVRYTRSIGGYFGRFTGGPLERWVHKDSLNRAQHRQEHPNRMGSLAELASLAQSKAKPARLEQYDAFSETRAPDTAQTERVAHVLGLRDAQFTLEERATLAWLMMDREVQQNEVYRNVGSTASVLLLHSLDQPAKPWYDSEYVSLTTVQLGDTRFVLCSTEDGNAIPLTLYHHPDEPSEANRLQRLGAGIVTDSFGEMRWMGTLANTRAFGDAAAKKLGVTAEPDVRSHVIQGDQAAFVIGFSDGIGDVMSDQEVVDCCRGAKHPQDAAKSVLRYAEAIGSEDNATVLCIPLRGWGHIKGQDWTKAQRKQRVSEVDLFRDRRK</sequence>
<dbReference type="InterPro" id="IPR036457">
    <property type="entry name" value="PPM-type-like_dom_sf"/>
</dbReference>
<dbReference type="PROSITE" id="PS51746">
    <property type="entry name" value="PPM_2"/>
    <property type="match status" value="1"/>
</dbReference>
<dbReference type="GO" id="GO:0004722">
    <property type="term" value="F:protein serine/threonine phosphatase activity"/>
    <property type="evidence" value="ECO:0007669"/>
    <property type="project" value="InterPro"/>
</dbReference>
<organism evidence="2 3">
    <name type="scientific">Malassezia vespertilionis</name>
    <dbReference type="NCBI Taxonomy" id="2020962"/>
    <lineage>
        <taxon>Eukaryota</taxon>
        <taxon>Fungi</taxon>
        <taxon>Dikarya</taxon>
        <taxon>Basidiomycota</taxon>
        <taxon>Ustilaginomycotina</taxon>
        <taxon>Malasseziomycetes</taxon>
        <taxon>Malasseziales</taxon>
        <taxon>Malasseziaceae</taxon>
        <taxon>Malassezia</taxon>
    </lineage>
</organism>
<dbReference type="Pfam" id="PF00481">
    <property type="entry name" value="PP2C"/>
    <property type="match status" value="1"/>
</dbReference>
<protein>
    <recommendedName>
        <fullName evidence="1">PPM-type phosphatase domain-containing protein</fullName>
    </recommendedName>
</protein>
<reference evidence="2 3" key="1">
    <citation type="submission" date="2017-10" db="EMBL/GenBank/DDBJ databases">
        <title>A novel species of cold-tolerant Malassezia isolated from bats.</title>
        <authorList>
            <person name="Lorch J.M."/>
            <person name="Palmer J.M."/>
            <person name="Vanderwolf K.J."/>
            <person name="Schmidt K.Z."/>
            <person name="Verant M.L."/>
            <person name="Weller T.J."/>
            <person name="Blehert D.S."/>
        </authorList>
    </citation>
    <scope>NUCLEOTIDE SEQUENCE [LARGE SCALE GENOMIC DNA]</scope>
    <source>
        <strain evidence="2 3">NWHC:44797-103</strain>
    </source>
</reference>
<dbReference type="OrthoDB" id="416093at2759"/>
<dbReference type="SMART" id="SM00332">
    <property type="entry name" value="PP2Cc"/>
    <property type="match status" value="1"/>
</dbReference>
<evidence type="ECO:0000259" key="1">
    <source>
        <dbReference type="PROSITE" id="PS51746"/>
    </source>
</evidence>
<keyword evidence="3" id="KW-1185">Reference proteome</keyword>
<evidence type="ECO:0000313" key="2">
    <source>
        <dbReference type="EMBL" id="PKI85167.1"/>
    </source>
</evidence>
<dbReference type="CDD" id="cd00143">
    <property type="entry name" value="PP2Cc"/>
    <property type="match status" value="1"/>
</dbReference>
<dbReference type="InterPro" id="IPR015655">
    <property type="entry name" value="PP2C"/>
</dbReference>
<accession>A0A2N1JF27</accession>
<dbReference type="SUPFAM" id="SSF81606">
    <property type="entry name" value="PP2C-like"/>
    <property type="match status" value="1"/>
</dbReference>
<feature type="domain" description="PPM-type phosphatase" evidence="1">
    <location>
        <begin position="107"/>
        <end position="499"/>
    </location>
</feature>
<dbReference type="EMBL" id="KZ454988">
    <property type="protein sequence ID" value="PKI85167.1"/>
    <property type="molecule type" value="Genomic_DNA"/>
</dbReference>